<dbReference type="eggNOG" id="COG2230">
    <property type="taxonomic scope" value="Bacteria"/>
</dbReference>
<evidence type="ECO:0000256" key="5">
    <source>
        <dbReference type="ARBA" id="ARBA00023098"/>
    </source>
</evidence>
<dbReference type="CDD" id="cd02440">
    <property type="entry name" value="AdoMet_MTases"/>
    <property type="match status" value="1"/>
</dbReference>
<reference evidence="6 7" key="1">
    <citation type="journal article" date="2011" name="J. Bacteriol.">
        <title>Genome sequence of the ethanol-producing Zymomonas mobilis subsp. mobilis lectotype strain ATCC 10988.</title>
        <authorList>
            <person name="Pappas K.M."/>
            <person name="Kouvelis V.N."/>
            <person name="Saunders E."/>
            <person name="Brettin T.S."/>
            <person name="Bruce D."/>
            <person name="Detter C."/>
            <person name="Balakireva M."/>
            <person name="Han C.S."/>
            <person name="Savvakis G."/>
            <person name="Kyrpides N.C."/>
            <person name="Typas M.A."/>
        </authorList>
    </citation>
    <scope>NUCLEOTIDE SEQUENCE [LARGE SCALE GENOMIC DNA]</scope>
    <source>
        <strain evidence="7">ATCC 10988 / DSM 424 / CCUG 17860 / LMG 404 / NCIMB 8938 / NRRL B-806 / ZM1</strain>
    </source>
</reference>
<evidence type="ECO:0000313" key="6">
    <source>
        <dbReference type="EMBL" id="AEH62130.1"/>
    </source>
</evidence>
<keyword evidence="4" id="KW-0949">S-adenosyl-L-methionine</keyword>
<organism evidence="6 7">
    <name type="scientific">Zymomonas mobilis subsp. mobilis (strain ATCC 10988 / DSM 424 / LMG 404 / NCIMB 8938 / NRRL B-806 / ZM1)</name>
    <dbReference type="NCBI Taxonomy" id="555217"/>
    <lineage>
        <taxon>Bacteria</taxon>
        <taxon>Pseudomonadati</taxon>
        <taxon>Pseudomonadota</taxon>
        <taxon>Alphaproteobacteria</taxon>
        <taxon>Sphingomonadales</taxon>
        <taxon>Zymomonadaceae</taxon>
        <taxon>Zymomonas</taxon>
    </lineage>
</organism>
<dbReference type="InterPro" id="IPR029063">
    <property type="entry name" value="SAM-dependent_MTases_sf"/>
</dbReference>
<evidence type="ECO:0000313" key="7">
    <source>
        <dbReference type="Proteomes" id="UP000001494"/>
    </source>
</evidence>
<keyword evidence="5" id="KW-0443">Lipid metabolism</keyword>
<dbReference type="PIRSF" id="PIRSF003085">
    <property type="entry name" value="CMAS"/>
    <property type="match status" value="1"/>
</dbReference>
<dbReference type="InterPro" id="IPR050723">
    <property type="entry name" value="CFA/CMAS"/>
</dbReference>
<dbReference type="PANTHER" id="PTHR43667">
    <property type="entry name" value="CYCLOPROPANE-FATTY-ACYL-PHOSPHOLIPID SYNTHASE"/>
    <property type="match status" value="1"/>
</dbReference>
<evidence type="ECO:0000256" key="1">
    <source>
        <dbReference type="ARBA" id="ARBA00010815"/>
    </source>
</evidence>
<dbReference type="HOGENOM" id="CLU_026434_6_1_5"/>
<protein>
    <submittedName>
        <fullName evidence="6">Cyclopropane-fatty-acyl-phospholipid synthase</fullName>
    </submittedName>
</protein>
<evidence type="ECO:0000256" key="2">
    <source>
        <dbReference type="ARBA" id="ARBA00022603"/>
    </source>
</evidence>
<dbReference type="SUPFAM" id="SSF53335">
    <property type="entry name" value="S-adenosyl-L-methionine-dependent methyltransferases"/>
    <property type="match status" value="1"/>
</dbReference>
<dbReference type="Proteomes" id="UP000001494">
    <property type="component" value="Chromosome"/>
</dbReference>
<dbReference type="EMBL" id="CP002850">
    <property type="protein sequence ID" value="AEH62130.1"/>
    <property type="molecule type" value="Genomic_DNA"/>
</dbReference>
<evidence type="ECO:0000256" key="3">
    <source>
        <dbReference type="ARBA" id="ARBA00022679"/>
    </source>
</evidence>
<dbReference type="PANTHER" id="PTHR43667:SF1">
    <property type="entry name" value="CYCLOPROPANE-FATTY-ACYL-PHOSPHOLIPID SYNTHASE"/>
    <property type="match status" value="1"/>
</dbReference>
<name>A0A0H3FWJ3_ZYMMA</name>
<evidence type="ECO:0000256" key="4">
    <source>
        <dbReference type="ARBA" id="ARBA00022691"/>
    </source>
</evidence>
<dbReference type="AlphaFoldDB" id="A0A0H3FWJ3"/>
<dbReference type="GO" id="GO:0008168">
    <property type="term" value="F:methyltransferase activity"/>
    <property type="evidence" value="ECO:0007669"/>
    <property type="project" value="UniProtKB-KW"/>
</dbReference>
<keyword evidence="3" id="KW-0808">Transferase</keyword>
<dbReference type="GO" id="GO:0008610">
    <property type="term" value="P:lipid biosynthetic process"/>
    <property type="evidence" value="ECO:0007669"/>
    <property type="project" value="InterPro"/>
</dbReference>
<dbReference type="Pfam" id="PF02353">
    <property type="entry name" value="CMAS"/>
    <property type="match status" value="1"/>
</dbReference>
<dbReference type="RefSeq" id="WP_012817006.1">
    <property type="nucleotide sequence ID" value="NC_017262.1"/>
</dbReference>
<gene>
    <name evidence="6" type="ordered locus">Zmob_0280</name>
</gene>
<proteinExistence type="inferred from homology"/>
<dbReference type="InterPro" id="IPR003333">
    <property type="entry name" value="CMAS"/>
</dbReference>
<dbReference type="Gene3D" id="3.40.50.150">
    <property type="entry name" value="Vaccinia Virus protein VP39"/>
    <property type="match status" value="1"/>
</dbReference>
<dbReference type="GO" id="GO:0032259">
    <property type="term" value="P:methylation"/>
    <property type="evidence" value="ECO:0007669"/>
    <property type="project" value="UniProtKB-KW"/>
</dbReference>
<accession>A0A0H3FWJ3</accession>
<sequence length="415" mass="47826">MWLLDRFLKKLVRQGQLIIVESNGHRHSYGVSEGEAPVTVRFHDPEAPDFVAIHPYMGSGEAYMDGRMSVDDEDIMGLIRLILKNTVRDNANMLEGGIIPRTIQHLTNRFQRLNWEKRSKQNVAHHYDLDGRLYDLFLDKDRQYSCGYFTDIHNSLDQAQLDKKIHIASKLDLKSGQRILDIGCGWGGMALFLGQIADVEVLGVTLSEEQLKIARKRAKEAGLDDRVKFQLIDYREVKGRFDRIVSVGMFEHVGPPYYKNFFNHCRDLLTDDGVLLLHTIGRLGLPGTTDPWTNKYIFPGGYCPALSEIVSASEQSGLILSDVENLRLHYMYTLNQWYKNVLAARAEIIKLYDVRFYRMWTFYLAGASAAFQYGQMCNYQLQYIRKRDSLPLTRDYMFESEALLREQAKNLSSPE</sequence>
<dbReference type="OrthoDB" id="9782855at2"/>
<comment type="similarity">
    <text evidence="1">Belongs to the CFA/CMAS family.</text>
</comment>
<dbReference type="KEGG" id="zmm:Zmob_0280"/>
<keyword evidence="2" id="KW-0489">Methyltransferase</keyword>